<comment type="similarity">
    <text evidence="1">Belongs to the P-Pant transferase superfamily. Gsp/Sfp/HetI/AcpT family.</text>
</comment>
<gene>
    <name evidence="4" type="ORF">G5C51_32550</name>
</gene>
<evidence type="ECO:0000256" key="2">
    <source>
        <dbReference type="ARBA" id="ARBA00022679"/>
    </source>
</evidence>
<organism evidence="4 5">
    <name type="scientific">Streptomyces coryli</name>
    <dbReference type="NCBI Taxonomy" id="1128680"/>
    <lineage>
        <taxon>Bacteria</taxon>
        <taxon>Bacillati</taxon>
        <taxon>Actinomycetota</taxon>
        <taxon>Actinomycetes</taxon>
        <taxon>Kitasatosporales</taxon>
        <taxon>Streptomycetaceae</taxon>
        <taxon>Streptomyces</taxon>
    </lineage>
</organism>
<dbReference type="InterPro" id="IPR050559">
    <property type="entry name" value="P-Pant_transferase_sf"/>
</dbReference>
<dbReference type="Pfam" id="PF01648">
    <property type="entry name" value="ACPS"/>
    <property type="match status" value="1"/>
</dbReference>
<proteinExistence type="inferred from homology"/>
<comment type="caution">
    <text evidence="4">The sequence shown here is derived from an EMBL/GenBank/DDBJ whole genome shotgun (WGS) entry which is preliminary data.</text>
</comment>
<dbReference type="InterPro" id="IPR008278">
    <property type="entry name" value="4-PPantetheinyl_Trfase_dom"/>
</dbReference>
<dbReference type="PANTHER" id="PTHR12215">
    <property type="entry name" value="PHOSPHOPANTETHEINE TRANSFERASE"/>
    <property type="match status" value="1"/>
</dbReference>
<dbReference type="InterPro" id="IPR037143">
    <property type="entry name" value="4-PPantetheinyl_Trfase_dom_sf"/>
</dbReference>
<dbReference type="GO" id="GO:0000287">
    <property type="term" value="F:magnesium ion binding"/>
    <property type="evidence" value="ECO:0007669"/>
    <property type="project" value="InterPro"/>
</dbReference>
<dbReference type="EMBL" id="JAAKZV010000217">
    <property type="protein sequence ID" value="NGN68611.1"/>
    <property type="molecule type" value="Genomic_DNA"/>
</dbReference>
<dbReference type="AlphaFoldDB" id="A0A6G4UBN9"/>
<dbReference type="PANTHER" id="PTHR12215:SF10">
    <property type="entry name" value="L-AMINOADIPATE-SEMIALDEHYDE DEHYDROGENASE-PHOSPHOPANTETHEINYL TRANSFERASE"/>
    <property type="match status" value="1"/>
</dbReference>
<evidence type="ECO:0000313" key="5">
    <source>
        <dbReference type="Proteomes" id="UP000481583"/>
    </source>
</evidence>
<evidence type="ECO:0000259" key="3">
    <source>
        <dbReference type="Pfam" id="PF01648"/>
    </source>
</evidence>
<accession>A0A6G4UBN9</accession>
<dbReference type="SUPFAM" id="SSF56214">
    <property type="entry name" value="4'-phosphopantetheinyl transferase"/>
    <property type="match status" value="2"/>
</dbReference>
<evidence type="ECO:0000256" key="1">
    <source>
        <dbReference type="ARBA" id="ARBA00010990"/>
    </source>
</evidence>
<dbReference type="GO" id="GO:0008897">
    <property type="term" value="F:holo-[acyl-carrier-protein] synthase activity"/>
    <property type="evidence" value="ECO:0007669"/>
    <property type="project" value="InterPro"/>
</dbReference>
<feature type="domain" description="4'-phosphopantetheinyl transferase" evidence="3">
    <location>
        <begin position="115"/>
        <end position="178"/>
    </location>
</feature>
<dbReference type="GO" id="GO:0019878">
    <property type="term" value="P:lysine biosynthetic process via aminoadipic acid"/>
    <property type="evidence" value="ECO:0007669"/>
    <property type="project" value="TreeGrafter"/>
</dbReference>
<dbReference type="GO" id="GO:0005829">
    <property type="term" value="C:cytosol"/>
    <property type="evidence" value="ECO:0007669"/>
    <property type="project" value="TreeGrafter"/>
</dbReference>
<sequence length="236" mass="24803">MGAEAGAVRADAGAVSVWEVDLAPDDPRAEAAALRLLDDAEHARVARLTDPRKRAALLRSHAAVRVLLAARTGLPAERIAWSAAANGKPAPVADCAWSLSRSGQRALIALTRGPAVGVDLQAEHPHGEPAALALRFFAPAEVAEVATAPGAHARVRRLCRLLARKEAWAKAAGGRLLHVLPHDSRGPAPKWWDGAEYFIADLKPAPGFAAAVAAAGRPPGPVDHHLCDWRDLCAPN</sequence>
<dbReference type="Gene3D" id="3.90.470.20">
    <property type="entry name" value="4'-phosphopantetheinyl transferase domain"/>
    <property type="match status" value="1"/>
</dbReference>
<reference evidence="4 5" key="1">
    <citation type="submission" date="2020-02" db="EMBL/GenBank/DDBJ databases">
        <title>Whole-genome analyses of novel actinobacteria.</title>
        <authorList>
            <person name="Sahin N."/>
        </authorList>
    </citation>
    <scope>NUCLEOTIDE SEQUENCE [LARGE SCALE GENOMIC DNA]</scope>
    <source>
        <strain evidence="4 5">A7024</strain>
    </source>
</reference>
<protein>
    <submittedName>
        <fullName evidence="4">4'-phosphopantetheinyl transferase superfamily protein</fullName>
    </submittedName>
</protein>
<name>A0A6G4UBN9_9ACTN</name>
<keyword evidence="5" id="KW-1185">Reference proteome</keyword>
<evidence type="ECO:0000313" key="4">
    <source>
        <dbReference type="EMBL" id="NGN68611.1"/>
    </source>
</evidence>
<keyword evidence="2 4" id="KW-0808">Transferase</keyword>
<dbReference type="Proteomes" id="UP000481583">
    <property type="component" value="Unassembled WGS sequence"/>
</dbReference>